<evidence type="ECO:0000313" key="4">
    <source>
        <dbReference type="Proteomes" id="UP000827092"/>
    </source>
</evidence>
<feature type="transmembrane region" description="Helical" evidence="2">
    <location>
        <begin position="195"/>
        <end position="220"/>
    </location>
</feature>
<evidence type="ECO:0000256" key="1">
    <source>
        <dbReference type="SAM" id="MobiDB-lite"/>
    </source>
</evidence>
<name>A0AAV6UB73_9ARAC</name>
<gene>
    <name evidence="3" type="ORF">JTE90_029146</name>
</gene>
<keyword evidence="2" id="KW-0812">Transmembrane</keyword>
<feature type="transmembrane region" description="Helical" evidence="2">
    <location>
        <begin position="301"/>
        <end position="326"/>
    </location>
</feature>
<feature type="compositionally biased region" description="Polar residues" evidence="1">
    <location>
        <begin position="1"/>
        <end position="12"/>
    </location>
</feature>
<comment type="caution">
    <text evidence="3">The sequence shown here is derived from an EMBL/GenBank/DDBJ whole genome shotgun (WGS) entry which is preliminary data.</text>
</comment>
<proteinExistence type="predicted"/>
<dbReference type="Proteomes" id="UP000827092">
    <property type="component" value="Unassembled WGS sequence"/>
</dbReference>
<feature type="region of interest" description="Disordered" evidence="1">
    <location>
        <begin position="1"/>
        <end position="33"/>
    </location>
</feature>
<dbReference type="EMBL" id="JAFNEN010000534">
    <property type="protein sequence ID" value="KAG8181113.1"/>
    <property type="molecule type" value="Genomic_DNA"/>
</dbReference>
<sequence length="343" mass="37661">MNLNLENETTQNGDDEKTKECHVDEKKSRTEVGAFSTPNSETVLAEEVLTSVYGCEEGGAIHPAQEDVTAFLDDEDELLNDDCRHIQKMKEMKAGKNRKAKHQTSNPKSIVNRQEEFDTRKYQQWKLQCDRASGIVSKLASHFKIFSKRRMKLRKLVTTFLWSNSYGTPVTDQLSGAGFCKPRRRMTCKKETCEFVYILINKLLDAAGFAGLGAVGLGWLGALSWFRGWSCVAAAGCCGGLVVCSGGGRGFGLWWRSDLQNIIDFWIFLVTHLDTGVSSWMAGGGAGLWCLCPGAGVLRWGFLLVLSPSPGVGCLFASLVVGAQLLGWDKGCHKVLILGLVPP</sequence>
<feature type="transmembrane region" description="Helical" evidence="2">
    <location>
        <begin position="265"/>
        <end position="289"/>
    </location>
</feature>
<reference evidence="3 4" key="1">
    <citation type="journal article" date="2022" name="Nat. Ecol. Evol.">
        <title>A masculinizing supergene underlies an exaggerated male reproductive morph in a spider.</title>
        <authorList>
            <person name="Hendrickx F."/>
            <person name="De Corte Z."/>
            <person name="Sonet G."/>
            <person name="Van Belleghem S.M."/>
            <person name="Kostlbacher S."/>
            <person name="Vangestel C."/>
        </authorList>
    </citation>
    <scope>NUCLEOTIDE SEQUENCE [LARGE SCALE GENOMIC DNA]</scope>
    <source>
        <strain evidence="3">W744_W776</strain>
    </source>
</reference>
<keyword evidence="2" id="KW-0472">Membrane</keyword>
<feature type="compositionally biased region" description="Basic and acidic residues" evidence="1">
    <location>
        <begin position="14"/>
        <end position="30"/>
    </location>
</feature>
<organism evidence="3 4">
    <name type="scientific">Oedothorax gibbosus</name>
    <dbReference type="NCBI Taxonomy" id="931172"/>
    <lineage>
        <taxon>Eukaryota</taxon>
        <taxon>Metazoa</taxon>
        <taxon>Ecdysozoa</taxon>
        <taxon>Arthropoda</taxon>
        <taxon>Chelicerata</taxon>
        <taxon>Arachnida</taxon>
        <taxon>Araneae</taxon>
        <taxon>Araneomorphae</taxon>
        <taxon>Entelegynae</taxon>
        <taxon>Araneoidea</taxon>
        <taxon>Linyphiidae</taxon>
        <taxon>Erigoninae</taxon>
        <taxon>Oedothorax</taxon>
    </lineage>
</organism>
<evidence type="ECO:0000313" key="3">
    <source>
        <dbReference type="EMBL" id="KAG8181113.1"/>
    </source>
</evidence>
<protein>
    <submittedName>
        <fullName evidence="3">Uncharacterized protein</fullName>
    </submittedName>
</protein>
<dbReference type="AlphaFoldDB" id="A0AAV6UB73"/>
<evidence type="ECO:0000256" key="2">
    <source>
        <dbReference type="SAM" id="Phobius"/>
    </source>
</evidence>
<keyword evidence="4" id="KW-1185">Reference proteome</keyword>
<feature type="transmembrane region" description="Helical" evidence="2">
    <location>
        <begin position="226"/>
        <end position="244"/>
    </location>
</feature>
<keyword evidence="2" id="KW-1133">Transmembrane helix</keyword>
<accession>A0AAV6UB73</accession>